<dbReference type="AlphaFoldDB" id="A0A0D2EA78"/>
<dbReference type="Pfam" id="PF22980">
    <property type="entry name" value="Myb_DNA-bind_8"/>
    <property type="match status" value="1"/>
</dbReference>
<feature type="domain" description="Myb-like DNA-binding" evidence="2">
    <location>
        <begin position="9"/>
        <end position="55"/>
    </location>
</feature>
<dbReference type="RefSeq" id="XP_013312119.1">
    <property type="nucleotide sequence ID" value="XM_013456665.1"/>
</dbReference>
<feature type="compositionally biased region" description="Acidic residues" evidence="1">
    <location>
        <begin position="116"/>
        <end position="126"/>
    </location>
</feature>
<feature type="compositionally biased region" description="Basic residues" evidence="1">
    <location>
        <begin position="79"/>
        <end position="91"/>
    </location>
</feature>
<keyword evidence="4" id="KW-1185">Reference proteome</keyword>
<dbReference type="OrthoDB" id="4121160at2759"/>
<accession>A0A0D2EA78</accession>
<dbReference type="HOGENOM" id="CLU_126104_0_0_1"/>
<evidence type="ECO:0000256" key="1">
    <source>
        <dbReference type="SAM" id="MobiDB-lite"/>
    </source>
</evidence>
<evidence type="ECO:0000313" key="3">
    <source>
        <dbReference type="EMBL" id="KIW51535.1"/>
    </source>
</evidence>
<dbReference type="InterPro" id="IPR054505">
    <property type="entry name" value="Myb_DNA-bind_8"/>
</dbReference>
<feature type="region of interest" description="Disordered" evidence="1">
    <location>
        <begin position="55"/>
        <end position="145"/>
    </location>
</feature>
<protein>
    <recommendedName>
        <fullName evidence="2">Myb-like DNA-binding domain-containing protein</fullName>
    </recommendedName>
</protein>
<evidence type="ECO:0000313" key="4">
    <source>
        <dbReference type="Proteomes" id="UP000054342"/>
    </source>
</evidence>
<dbReference type="GeneID" id="25332153"/>
<evidence type="ECO:0000259" key="2">
    <source>
        <dbReference type="Pfam" id="PF22980"/>
    </source>
</evidence>
<gene>
    <name evidence="3" type="ORF">PV05_10245</name>
</gene>
<name>A0A0D2EA78_9EURO</name>
<dbReference type="EMBL" id="KN847322">
    <property type="protein sequence ID" value="KIW51535.1"/>
    <property type="molecule type" value="Genomic_DNA"/>
</dbReference>
<organism evidence="3 4">
    <name type="scientific">Exophiala xenobiotica</name>
    <dbReference type="NCBI Taxonomy" id="348802"/>
    <lineage>
        <taxon>Eukaryota</taxon>
        <taxon>Fungi</taxon>
        <taxon>Dikarya</taxon>
        <taxon>Ascomycota</taxon>
        <taxon>Pezizomycotina</taxon>
        <taxon>Eurotiomycetes</taxon>
        <taxon>Chaetothyriomycetidae</taxon>
        <taxon>Chaetothyriales</taxon>
        <taxon>Herpotrichiellaceae</taxon>
        <taxon>Exophiala</taxon>
    </lineage>
</organism>
<dbReference type="Proteomes" id="UP000054342">
    <property type="component" value="Unassembled WGS sequence"/>
</dbReference>
<sequence>MAPPKEVSDELKFVMTCIKYSPELKPDFEEVARETGAKSASACYHRLWGIKRKLGLTGSGNKKNAGGATSSAATPGTGGRKRKAAAAKTKKAGVDGDESDEATPTKKRDTKKQAVVEDEEDGDSLEAEAGSVDAGDAGDAGDEDK</sequence>
<proteinExistence type="predicted"/>
<feature type="compositionally biased region" description="Basic and acidic residues" evidence="1">
    <location>
        <begin position="103"/>
        <end position="115"/>
    </location>
</feature>
<reference evidence="3 4" key="1">
    <citation type="submission" date="2015-01" db="EMBL/GenBank/DDBJ databases">
        <title>The Genome Sequence of Exophiala xenobiotica CBS118157.</title>
        <authorList>
            <consortium name="The Broad Institute Genomics Platform"/>
            <person name="Cuomo C."/>
            <person name="de Hoog S."/>
            <person name="Gorbushina A."/>
            <person name="Stielow B."/>
            <person name="Teixiera M."/>
            <person name="Abouelleil A."/>
            <person name="Chapman S.B."/>
            <person name="Priest M."/>
            <person name="Young S.K."/>
            <person name="Wortman J."/>
            <person name="Nusbaum C."/>
            <person name="Birren B."/>
        </authorList>
    </citation>
    <scope>NUCLEOTIDE SEQUENCE [LARGE SCALE GENOMIC DNA]</scope>
    <source>
        <strain evidence="3 4">CBS 118157</strain>
    </source>
</reference>
<feature type="compositionally biased region" description="Low complexity" evidence="1">
    <location>
        <begin position="127"/>
        <end position="137"/>
    </location>
</feature>
<feature type="compositionally biased region" description="Low complexity" evidence="1">
    <location>
        <begin position="65"/>
        <end position="75"/>
    </location>
</feature>